<keyword evidence="3 7" id="KW-1003">Cell membrane</keyword>
<keyword evidence="5 7" id="KW-1133">Transmembrane helix</keyword>
<keyword evidence="10" id="KW-1185">Reference proteome</keyword>
<keyword evidence="4 7" id="KW-0812">Transmembrane</keyword>
<keyword evidence="6 7" id="KW-0472">Membrane</keyword>
<dbReference type="GO" id="GO:0005886">
    <property type="term" value="C:plasma membrane"/>
    <property type="evidence" value="ECO:0007669"/>
    <property type="project" value="UniProtKB-SubCell"/>
</dbReference>
<dbReference type="Pfam" id="PF09335">
    <property type="entry name" value="VTT_dom"/>
    <property type="match status" value="1"/>
</dbReference>
<feature type="domain" description="VTT" evidence="8">
    <location>
        <begin position="43"/>
        <end position="164"/>
    </location>
</feature>
<evidence type="ECO:0000256" key="2">
    <source>
        <dbReference type="ARBA" id="ARBA00010792"/>
    </source>
</evidence>
<reference evidence="9 10" key="1">
    <citation type="submission" date="2018-08" db="EMBL/GenBank/DDBJ databases">
        <title>Isolation, diversity and antifungal activity of Actinobacteria from cow dung.</title>
        <authorList>
            <person name="Ling L."/>
        </authorList>
    </citation>
    <scope>NUCLEOTIDE SEQUENCE [LARGE SCALE GENOMIC DNA]</scope>
    <source>
        <strain evidence="9 10">NEAU-LLE</strain>
    </source>
</reference>
<proteinExistence type="inferred from homology"/>
<comment type="caution">
    <text evidence="9">The sequence shown here is derived from an EMBL/GenBank/DDBJ whole genome shotgun (WGS) entry which is preliminary data.</text>
</comment>
<evidence type="ECO:0000256" key="5">
    <source>
        <dbReference type="ARBA" id="ARBA00022989"/>
    </source>
</evidence>
<organism evidence="9 10">
    <name type="scientific">Microbacterium bovistercoris</name>
    <dbReference type="NCBI Taxonomy" id="2293570"/>
    <lineage>
        <taxon>Bacteria</taxon>
        <taxon>Bacillati</taxon>
        <taxon>Actinomycetota</taxon>
        <taxon>Actinomycetes</taxon>
        <taxon>Micrococcales</taxon>
        <taxon>Microbacteriaceae</taxon>
        <taxon>Microbacterium</taxon>
    </lineage>
</organism>
<sequence>MDQLLTWVIDAVQSMDPVLRTLIAGVAIMLETSILIGLIVPGDTVVLVAAVGVTDVWQGVFLVIAVVIGSLLGESIGFWLGHWIGPHIRHSRIGRWIGEDHWVRSERYLQRRGGIAIFLSRFLPVLHSLVPLTVGMSEYAYRRFIAWTLPACVLWATVYVSVGSLVAGSYKELADRVHYAGYLFVGAILLFLVIVFAVKKVISRREEHHMSDADGPSA</sequence>
<evidence type="ECO:0000259" key="8">
    <source>
        <dbReference type="Pfam" id="PF09335"/>
    </source>
</evidence>
<comment type="subcellular location">
    <subcellularLocation>
        <location evidence="1 7">Cell membrane</location>
        <topology evidence="1 7">Multi-pass membrane protein</topology>
    </subcellularLocation>
</comment>
<dbReference type="Proteomes" id="UP000262172">
    <property type="component" value="Unassembled WGS sequence"/>
</dbReference>
<evidence type="ECO:0000256" key="1">
    <source>
        <dbReference type="ARBA" id="ARBA00004651"/>
    </source>
</evidence>
<dbReference type="InterPro" id="IPR032816">
    <property type="entry name" value="VTT_dom"/>
</dbReference>
<evidence type="ECO:0000313" key="10">
    <source>
        <dbReference type="Proteomes" id="UP000262172"/>
    </source>
</evidence>
<evidence type="ECO:0000256" key="4">
    <source>
        <dbReference type="ARBA" id="ARBA00022692"/>
    </source>
</evidence>
<evidence type="ECO:0000256" key="3">
    <source>
        <dbReference type="ARBA" id="ARBA00022475"/>
    </source>
</evidence>
<accession>A0A371NQM6</accession>
<dbReference type="InterPro" id="IPR032818">
    <property type="entry name" value="DedA-like"/>
</dbReference>
<evidence type="ECO:0000256" key="6">
    <source>
        <dbReference type="ARBA" id="ARBA00023136"/>
    </source>
</evidence>
<gene>
    <name evidence="9" type="ORF">DY023_13730</name>
</gene>
<dbReference type="EMBL" id="QUAB01000046">
    <property type="protein sequence ID" value="REJ04504.1"/>
    <property type="molecule type" value="Genomic_DNA"/>
</dbReference>
<dbReference type="PANTHER" id="PTHR30353">
    <property type="entry name" value="INNER MEMBRANE PROTEIN DEDA-RELATED"/>
    <property type="match status" value="1"/>
</dbReference>
<feature type="transmembrane region" description="Helical" evidence="7">
    <location>
        <begin position="179"/>
        <end position="198"/>
    </location>
</feature>
<dbReference type="OrthoDB" id="9813426at2"/>
<feature type="transmembrane region" description="Helical" evidence="7">
    <location>
        <begin position="60"/>
        <end position="85"/>
    </location>
</feature>
<protein>
    <submittedName>
        <fullName evidence="9">DedA family protein</fullName>
    </submittedName>
</protein>
<comment type="similarity">
    <text evidence="2 7">Belongs to the DedA family.</text>
</comment>
<dbReference type="AlphaFoldDB" id="A0A371NQM6"/>
<name>A0A371NQM6_9MICO</name>
<evidence type="ECO:0000256" key="7">
    <source>
        <dbReference type="RuleBase" id="RU367016"/>
    </source>
</evidence>
<feature type="transmembrane region" description="Helical" evidence="7">
    <location>
        <begin position="21"/>
        <end position="40"/>
    </location>
</feature>
<feature type="transmembrane region" description="Helical" evidence="7">
    <location>
        <begin position="144"/>
        <end position="167"/>
    </location>
</feature>
<dbReference type="PANTHER" id="PTHR30353:SF15">
    <property type="entry name" value="INNER MEMBRANE PROTEIN YABI"/>
    <property type="match status" value="1"/>
</dbReference>
<dbReference type="RefSeq" id="WP_116242903.1">
    <property type="nucleotide sequence ID" value="NZ_QUAB01000046.1"/>
</dbReference>
<evidence type="ECO:0000313" key="9">
    <source>
        <dbReference type="EMBL" id="REJ04504.1"/>
    </source>
</evidence>